<dbReference type="AlphaFoldDB" id="A0A565BT36"/>
<feature type="region of interest" description="Disordered" evidence="1">
    <location>
        <begin position="71"/>
        <end position="104"/>
    </location>
</feature>
<organism evidence="2 3">
    <name type="scientific">Arabis nemorensis</name>
    <dbReference type="NCBI Taxonomy" id="586526"/>
    <lineage>
        <taxon>Eukaryota</taxon>
        <taxon>Viridiplantae</taxon>
        <taxon>Streptophyta</taxon>
        <taxon>Embryophyta</taxon>
        <taxon>Tracheophyta</taxon>
        <taxon>Spermatophyta</taxon>
        <taxon>Magnoliopsida</taxon>
        <taxon>eudicotyledons</taxon>
        <taxon>Gunneridae</taxon>
        <taxon>Pentapetalae</taxon>
        <taxon>rosids</taxon>
        <taxon>malvids</taxon>
        <taxon>Brassicales</taxon>
        <taxon>Brassicaceae</taxon>
        <taxon>Arabideae</taxon>
        <taxon>Arabis</taxon>
    </lineage>
</organism>
<comment type="caution">
    <text evidence="2">The sequence shown here is derived from an EMBL/GenBank/DDBJ whole genome shotgun (WGS) entry which is preliminary data.</text>
</comment>
<feature type="region of interest" description="Disordered" evidence="1">
    <location>
        <begin position="155"/>
        <end position="188"/>
    </location>
</feature>
<reference evidence="2" key="1">
    <citation type="submission" date="2019-07" db="EMBL/GenBank/DDBJ databases">
        <authorList>
            <person name="Dittberner H."/>
        </authorList>
    </citation>
    <scope>NUCLEOTIDE SEQUENCE [LARGE SCALE GENOMIC DNA]</scope>
</reference>
<accession>A0A565BT36</accession>
<evidence type="ECO:0000313" key="2">
    <source>
        <dbReference type="EMBL" id="VVB04525.1"/>
    </source>
</evidence>
<dbReference type="OrthoDB" id="10693516at2759"/>
<feature type="compositionally biased region" description="Basic and acidic residues" evidence="1">
    <location>
        <begin position="155"/>
        <end position="173"/>
    </location>
</feature>
<sequence length="204" mass="22204">MTVLTLEKSATISRGSTSVGVLPSLVQSIQAHFDKQFKVLLDKVDDGFSRCEKKLKVLDDKVDSIKQPMEAVKEGKEEAEQTKSNLPTPAAHVEETATDPDDGNKAVTDVGSKFMNKETLKENGQSASVNGAHPSVMVVENKKQPVNYVALEKAKQEEKRKAAITRAKSERLKKSAPTQKSPFFGNRTAKCTVGKGYDPFAPVA</sequence>
<evidence type="ECO:0000313" key="3">
    <source>
        <dbReference type="Proteomes" id="UP000489600"/>
    </source>
</evidence>
<name>A0A565BT36_9BRAS</name>
<gene>
    <name evidence="2" type="ORF">ANE_LOCUS14969</name>
</gene>
<protein>
    <submittedName>
        <fullName evidence="2">Uncharacterized protein</fullName>
    </submittedName>
</protein>
<proteinExistence type="predicted"/>
<evidence type="ECO:0000256" key="1">
    <source>
        <dbReference type="SAM" id="MobiDB-lite"/>
    </source>
</evidence>
<keyword evidence="3" id="KW-1185">Reference proteome</keyword>
<dbReference type="EMBL" id="CABITT030000005">
    <property type="protein sequence ID" value="VVB04525.1"/>
    <property type="molecule type" value="Genomic_DNA"/>
</dbReference>
<feature type="compositionally biased region" description="Basic and acidic residues" evidence="1">
    <location>
        <begin position="71"/>
        <end position="81"/>
    </location>
</feature>
<dbReference type="Proteomes" id="UP000489600">
    <property type="component" value="Unassembled WGS sequence"/>
</dbReference>